<evidence type="ECO:0000256" key="2">
    <source>
        <dbReference type="ARBA" id="ARBA00023043"/>
    </source>
</evidence>
<evidence type="ECO:0000256" key="1">
    <source>
        <dbReference type="ARBA" id="ARBA00022737"/>
    </source>
</evidence>
<evidence type="ECO:0000256" key="3">
    <source>
        <dbReference type="PROSITE-ProRule" id="PRU00023"/>
    </source>
</evidence>
<feature type="repeat" description="ANK" evidence="3">
    <location>
        <begin position="76"/>
        <end position="108"/>
    </location>
</feature>
<organism evidence="4 5">
    <name type="scientific">Candidatus Chromulinivorax destructor</name>
    <dbReference type="NCBI Taxonomy" id="2066483"/>
    <lineage>
        <taxon>Bacteria</taxon>
        <taxon>Candidatus Babelota</taxon>
        <taxon>Candidatus Babeliae</taxon>
        <taxon>Candidatus Babeliales</taxon>
        <taxon>Candidatus Chromulinivoraceae</taxon>
        <taxon>Candidatus Chromulinivorax</taxon>
    </lineage>
</organism>
<feature type="repeat" description="ANK" evidence="3">
    <location>
        <begin position="109"/>
        <end position="133"/>
    </location>
</feature>
<dbReference type="OrthoDB" id="5622506at2"/>
<dbReference type="SUPFAM" id="SSF48403">
    <property type="entry name" value="Ankyrin repeat"/>
    <property type="match status" value="1"/>
</dbReference>
<sequence length="169" mass="19436">MKNFQFKLLLMLSMQIICGLEFILPSFTISLQHPDKLEIENLQLLKQLSKALFDGNYVQAELIFNNGCNINSMNEYGTTLLHLAIDKHDIRAVKFLLEHDAYLTTQDNDGQTPLHLAVMENNREIVVLLLQCGHKKILHIKNNEGCTPLNYAWDVDMKNLLQAKNLEQE</sequence>
<dbReference type="RefSeq" id="WP_115585183.1">
    <property type="nucleotide sequence ID" value="NZ_CP025544.1"/>
</dbReference>
<dbReference type="GO" id="GO:0071356">
    <property type="term" value="P:cellular response to tumor necrosis factor"/>
    <property type="evidence" value="ECO:0007669"/>
    <property type="project" value="TreeGrafter"/>
</dbReference>
<dbReference type="InterPro" id="IPR002110">
    <property type="entry name" value="Ankyrin_rpt"/>
</dbReference>
<dbReference type="PANTHER" id="PTHR46680:SF3">
    <property type="entry name" value="NF-KAPPA-B INHIBITOR CACTUS"/>
    <property type="match status" value="1"/>
</dbReference>
<evidence type="ECO:0000313" key="4">
    <source>
        <dbReference type="EMBL" id="AXK60168.1"/>
    </source>
</evidence>
<reference evidence="4 5" key="1">
    <citation type="submission" date="2017-12" db="EMBL/GenBank/DDBJ databases">
        <title>Chromulinavorax destructans is a abundant pathogen of dominant heterotrophic picoflagllates.</title>
        <authorList>
            <person name="Deeg C.M."/>
            <person name="Zimmer M."/>
            <person name="Suttle C.A."/>
        </authorList>
    </citation>
    <scope>NUCLEOTIDE SEQUENCE [LARGE SCALE GENOMIC DNA]</scope>
    <source>
        <strain evidence="4 5">SeV1</strain>
    </source>
</reference>
<accession>A0A345ZA51</accession>
<dbReference type="SMART" id="SM00248">
    <property type="entry name" value="ANK"/>
    <property type="match status" value="2"/>
</dbReference>
<dbReference type="KEGG" id="cdes:C0J27_00180"/>
<dbReference type="GO" id="GO:0051059">
    <property type="term" value="F:NF-kappaB binding"/>
    <property type="evidence" value="ECO:0007669"/>
    <property type="project" value="TreeGrafter"/>
</dbReference>
<keyword evidence="1" id="KW-0677">Repeat</keyword>
<protein>
    <submittedName>
        <fullName evidence="4">Uncharacterized protein</fullName>
    </submittedName>
</protein>
<dbReference type="PANTHER" id="PTHR46680">
    <property type="entry name" value="NF-KAPPA-B INHIBITOR ALPHA"/>
    <property type="match status" value="1"/>
</dbReference>
<dbReference type="EMBL" id="CP025544">
    <property type="protein sequence ID" value="AXK60168.1"/>
    <property type="molecule type" value="Genomic_DNA"/>
</dbReference>
<gene>
    <name evidence="4" type="ORF">C0J27_00180</name>
</gene>
<dbReference type="InterPro" id="IPR036770">
    <property type="entry name" value="Ankyrin_rpt-contain_sf"/>
</dbReference>
<dbReference type="GO" id="GO:0005829">
    <property type="term" value="C:cytosol"/>
    <property type="evidence" value="ECO:0007669"/>
    <property type="project" value="TreeGrafter"/>
</dbReference>
<dbReference type="Pfam" id="PF12796">
    <property type="entry name" value="Ank_2"/>
    <property type="match status" value="1"/>
</dbReference>
<dbReference type="PROSITE" id="PS50088">
    <property type="entry name" value="ANK_REPEAT"/>
    <property type="match status" value="2"/>
</dbReference>
<dbReference type="Gene3D" id="1.25.40.20">
    <property type="entry name" value="Ankyrin repeat-containing domain"/>
    <property type="match status" value="2"/>
</dbReference>
<dbReference type="PROSITE" id="PS50297">
    <property type="entry name" value="ANK_REP_REGION"/>
    <property type="match status" value="2"/>
</dbReference>
<dbReference type="InterPro" id="IPR051070">
    <property type="entry name" value="NF-kappa-B_inhibitor"/>
</dbReference>
<keyword evidence="2 3" id="KW-0040">ANK repeat</keyword>
<evidence type="ECO:0000313" key="5">
    <source>
        <dbReference type="Proteomes" id="UP000254834"/>
    </source>
</evidence>
<keyword evidence="5" id="KW-1185">Reference proteome</keyword>
<dbReference type="Proteomes" id="UP000254834">
    <property type="component" value="Chromosome"/>
</dbReference>
<name>A0A345ZA51_9BACT</name>
<proteinExistence type="predicted"/>
<dbReference type="AlphaFoldDB" id="A0A345ZA51"/>